<keyword evidence="1" id="KW-0472">Membrane</keyword>
<comment type="caution">
    <text evidence="2">The sequence shown here is derived from an EMBL/GenBank/DDBJ whole genome shotgun (WGS) entry which is preliminary data.</text>
</comment>
<evidence type="ECO:0000313" key="2">
    <source>
        <dbReference type="EMBL" id="KAF3575189.1"/>
    </source>
</evidence>
<evidence type="ECO:0000256" key="1">
    <source>
        <dbReference type="SAM" id="Phobius"/>
    </source>
</evidence>
<protein>
    <submittedName>
        <fullName evidence="2">Uncharacterized protein</fullName>
    </submittedName>
</protein>
<accession>A0A8S9RQT8</accession>
<reference evidence="2" key="1">
    <citation type="submission" date="2019-12" db="EMBL/GenBank/DDBJ databases">
        <title>Genome sequencing and annotation of Brassica cretica.</title>
        <authorList>
            <person name="Studholme D.J."/>
            <person name="Sarris P."/>
        </authorList>
    </citation>
    <scope>NUCLEOTIDE SEQUENCE</scope>
    <source>
        <strain evidence="2">PFS-109/04</strain>
        <tissue evidence="2">Leaf</tissue>
    </source>
</reference>
<evidence type="ECO:0000313" key="3">
    <source>
        <dbReference type="Proteomes" id="UP000712600"/>
    </source>
</evidence>
<feature type="transmembrane region" description="Helical" evidence="1">
    <location>
        <begin position="25"/>
        <end position="46"/>
    </location>
</feature>
<gene>
    <name evidence="2" type="ORF">F2Q69_00061907</name>
</gene>
<name>A0A8S9RQT8_BRACR</name>
<dbReference type="Proteomes" id="UP000712600">
    <property type="component" value="Unassembled WGS sequence"/>
</dbReference>
<sequence>MWACGSHIFLLVSFPHISKPSSSSFFLMSLGFYWLSLVWFHGVQGLSVCAPDRHRRAFVASSRCQHAPLLDGKFGSEKCEALSSISLPSSPMSPIFSKLEIEQKQSSALMKKMTRGFGNE</sequence>
<dbReference type="AlphaFoldDB" id="A0A8S9RQT8"/>
<organism evidence="2 3">
    <name type="scientific">Brassica cretica</name>
    <name type="common">Mustard</name>
    <dbReference type="NCBI Taxonomy" id="69181"/>
    <lineage>
        <taxon>Eukaryota</taxon>
        <taxon>Viridiplantae</taxon>
        <taxon>Streptophyta</taxon>
        <taxon>Embryophyta</taxon>
        <taxon>Tracheophyta</taxon>
        <taxon>Spermatophyta</taxon>
        <taxon>Magnoliopsida</taxon>
        <taxon>eudicotyledons</taxon>
        <taxon>Gunneridae</taxon>
        <taxon>Pentapetalae</taxon>
        <taxon>rosids</taxon>
        <taxon>malvids</taxon>
        <taxon>Brassicales</taxon>
        <taxon>Brassicaceae</taxon>
        <taxon>Brassiceae</taxon>
        <taxon>Brassica</taxon>
    </lineage>
</organism>
<keyword evidence="1" id="KW-0812">Transmembrane</keyword>
<keyword evidence="1" id="KW-1133">Transmembrane helix</keyword>
<dbReference type="EMBL" id="QGKX02000095">
    <property type="protein sequence ID" value="KAF3575189.1"/>
    <property type="molecule type" value="Genomic_DNA"/>
</dbReference>
<proteinExistence type="predicted"/>